<dbReference type="OrthoDB" id="8947599at2759"/>
<evidence type="ECO:0000256" key="8">
    <source>
        <dbReference type="ARBA" id="ARBA00023054"/>
    </source>
</evidence>
<dbReference type="AlphaFoldDB" id="A0A6I9Q7S4"/>
<evidence type="ECO:0000256" key="6">
    <source>
        <dbReference type="ARBA" id="ARBA00022840"/>
    </source>
</evidence>
<gene>
    <name evidence="15" type="primary">LOC104968246</name>
</gene>
<dbReference type="FunFam" id="3.40.50.300:FF:002141">
    <property type="entry name" value="Dynein heavy chain"/>
    <property type="match status" value="1"/>
</dbReference>
<dbReference type="Pfam" id="PF12780">
    <property type="entry name" value="AAA_8"/>
    <property type="match status" value="1"/>
</dbReference>
<dbReference type="InterPro" id="IPR027417">
    <property type="entry name" value="P-loop_NTPase"/>
</dbReference>
<dbReference type="GO" id="GO:0005524">
    <property type="term" value="F:ATP binding"/>
    <property type="evidence" value="ECO:0007669"/>
    <property type="project" value="UniProtKB-KW"/>
</dbReference>
<proteinExistence type="inferred from homology"/>
<evidence type="ECO:0000256" key="4">
    <source>
        <dbReference type="ARBA" id="ARBA00022701"/>
    </source>
</evidence>
<evidence type="ECO:0000256" key="5">
    <source>
        <dbReference type="ARBA" id="ARBA00022741"/>
    </source>
</evidence>
<keyword evidence="6" id="KW-0067">ATP-binding</keyword>
<dbReference type="PANTHER" id="PTHR46961:SF5">
    <property type="entry name" value="DYNEIN AXONEMAL HEAVY CHAIN 1"/>
    <property type="match status" value="1"/>
</dbReference>
<dbReference type="Proteomes" id="UP000504611">
    <property type="component" value="Unplaced"/>
</dbReference>
<dbReference type="InterPro" id="IPR026983">
    <property type="entry name" value="DHC"/>
</dbReference>
<evidence type="ECO:0000256" key="12">
    <source>
        <dbReference type="ARBA" id="ARBA00023273"/>
    </source>
</evidence>
<comment type="similarity">
    <text evidence="2">Belongs to the dynein heavy chain family.</text>
</comment>
<dbReference type="GeneID" id="104968246"/>
<protein>
    <submittedName>
        <fullName evidence="15">Dynein heavy chain 1, axonemal-like</fullName>
    </submittedName>
</protein>
<evidence type="ECO:0000313" key="15">
    <source>
        <dbReference type="RefSeq" id="XP_010796124.1"/>
    </source>
</evidence>
<dbReference type="SUPFAM" id="SSF52540">
    <property type="entry name" value="P-loop containing nucleoside triphosphate hydrolases"/>
    <property type="match status" value="1"/>
</dbReference>
<comment type="subcellular location">
    <subcellularLocation>
        <location evidence="1">Cytoplasm</location>
        <location evidence="1">Cytoskeleton</location>
        <location evidence="1">Cilium axoneme</location>
    </subcellularLocation>
</comment>
<dbReference type="PANTHER" id="PTHR46961">
    <property type="entry name" value="DYNEIN HEAVY CHAIN 1, AXONEMAL-LIKE PROTEIN"/>
    <property type="match status" value="1"/>
</dbReference>
<dbReference type="Gene3D" id="3.40.50.300">
    <property type="entry name" value="P-loop containing nucleotide triphosphate hydrolases"/>
    <property type="match status" value="1"/>
</dbReference>
<dbReference type="InterPro" id="IPR024317">
    <property type="entry name" value="Dynein_heavy_chain_D4_dom"/>
</dbReference>
<evidence type="ECO:0000256" key="1">
    <source>
        <dbReference type="ARBA" id="ARBA00004430"/>
    </source>
</evidence>
<keyword evidence="4" id="KW-0493">Microtubule</keyword>
<sequence>MDAIEHVCRISRILRQPLGNALLLGVGGSGRQSLTKLASHISDYECFQIELSKNYGQTEWRDDLKSIMLKAGLENQQITFLFVDTQIKSESFLEDINNILNSGDVPNLYASDEQERILAAMKPVVEELGQQLTKPNLMAAYIRRVRSNIHTVLCMRY</sequence>
<evidence type="ECO:0000259" key="13">
    <source>
        <dbReference type="Pfam" id="PF12780"/>
    </source>
</evidence>
<name>A0A6I9Q7S4_9TELE</name>
<dbReference type="GO" id="GO:0045505">
    <property type="term" value="F:dynein intermediate chain binding"/>
    <property type="evidence" value="ECO:0007669"/>
    <property type="project" value="InterPro"/>
</dbReference>
<accession>A0A6I9Q7S4</accession>
<evidence type="ECO:0000256" key="9">
    <source>
        <dbReference type="ARBA" id="ARBA00023069"/>
    </source>
</evidence>
<keyword evidence="5" id="KW-0547">Nucleotide-binding</keyword>
<evidence type="ECO:0000313" key="14">
    <source>
        <dbReference type="Proteomes" id="UP000504611"/>
    </source>
</evidence>
<evidence type="ECO:0000256" key="11">
    <source>
        <dbReference type="ARBA" id="ARBA00023212"/>
    </source>
</evidence>
<keyword evidence="10" id="KW-0505">Motor protein</keyword>
<dbReference type="GO" id="GO:0005930">
    <property type="term" value="C:axoneme"/>
    <property type="evidence" value="ECO:0007669"/>
    <property type="project" value="UniProtKB-SubCell"/>
</dbReference>
<keyword evidence="14" id="KW-1185">Reference proteome</keyword>
<evidence type="ECO:0000256" key="2">
    <source>
        <dbReference type="ARBA" id="ARBA00008887"/>
    </source>
</evidence>
<organism evidence="14 15">
    <name type="scientific">Notothenia coriiceps</name>
    <name type="common">black rockcod</name>
    <dbReference type="NCBI Taxonomy" id="8208"/>
    <lineage>
        <taxon>Eukaryota</taxon>
        <taxon>Metazoa</taxon>
        <taxon>Chordata</taxon>
        <taxon>Craniata</taxon>
        <taxon>Vertebrata</taxon>
        <taxon>Euteleostomi</taxon>
        <taxon>Actinopterygii</taxon>
        <taxon>Neopterygii</taxon>
        <taxon>Teleostei</taxon>
        <taxon>Neoteleostei</taxon>
        <taxon>Acanthomorphata</taxon>
        <taxon>Eupercaria</taxon>
        <taxon>Perciformes</taxon>
        <taxon>Notothenioidei</taxon>
        <taxon>Nototheniidae</taxon>
        <taxon>Notothenia</taxon>
    </lineage>
</organism>
<feature type="domain" description="Dynein heavy chain AAA module D4" evidence="13">
    <location>
        <begin position="2"/>
        <end position="156"/>
    </location>
</feature>
<dbReference type="GO" id="GO:0007018">
    <property type="term" value="P:microtubule-based movement"/>
    <property type="evidence" value="ECO:0007669"/>
    <property type="project" value="InterPro"/>
</dbReference>
<keyword evidence="8" id="KW-0175">Coiled coil</keyword>
<keyword evidence="7" id="KW-0243">Dynein</keyword>
<evidence type="ECO:0000256" key="10">
    <source>
        <dbReference type="ARBA" id="ARBA00023175"/>
    </source>
</evidence>
<keyword evidence="11" id="KW-0206">Cytoskeleton</keyword>
<keyword evidence="3" id="KW-0963">Cytoplasm</keyword>
<dbReference type="GO" id="GO:0005874">
    <property type="term" value="C:microtubule"/>
    <property type="evidence" value="ECO:0007669"/>
    <property type="project" value="UniProtKB-KW"/>
</dbReference>
<dbReference type="KEGG" id="ncc:104968246"/>
<dbReference type="RefSeq" id="XP_010796124.1">
    <property type="nucleotide sequence ID" value="XM_010797822.1"/>
</dbReference>
<reference evidence="15" key="1">
    <citation type="submission" date="2025-08" db="UniProtKB">
        <authorList>
            <consortium name="RefSeq"/>
        </authorList>
    </citation>
    <scope>IDENTIFICATION</scope>
    <source>
        <tissue evidence="15">Muscle</tissue>
    </source>
</reference>
<evidence type="ECO:0000256" key="7">
    <source>
        <dbReference type="ARBA" id="ARBA00023017"/>
    </source>
</evidence>
<evidence type="ECO:0000256" key="3">
    <source>
        <dbReference type="ARBA" id="ARBA00022490"/>
    </source>
</evidence>
<keyword evidence="9" id="KW-0969">Cilium</keyword>
<keyword evidence="12" id="KW-0966">Cell projection</keyword>
<dbReference type="GO" id="GO:0030286">
    <property type="term" value="C:dynein complex"/>
    <property type="evidence" value="ECO:0007669"/>
    <property type="project" value="UniProtKB-KW"/>
</dbReference>
<dbReference type="GO" id="GO:0051959">
    <property type="term" value="F:dynein light intermediate chain binding"/>
    <property type="evidence" value="ECO:0007669"/>
    <property type="project" value="InterPro"/>
</dbReference>